<feature type="domain" description="Response regulatory" evidence="19">
    <location>
        <begin position="758"/>
        <end position="874"/>
    </location>
</feature>
<keyword evidence="12" id="KW-0902">Two-component regulatory system</keyword>
<dbReference type="InterPro" id="IPR036097">
    <property type="entry name" value="HisK_dim/P_sf"/>
</dbReference>
<feature type="domain" description="HAMP" evidence="20">
    <location>
        <begin position="296"/>
        <end position="348"/>
    </location>
</feature>
<dbReference type="PRINTS" id="PR00344">
    <property type="entry name" value="BCTRLSENSOR"/>
</dbReference>
<evidence type="ECO:0000256" key="10">
    <source>
        <dbReference type="ARBA" id="ARBA00022840"/>
    </source>
</evidence>
<dbReference type="InterPro" id="IPR011006">
    <property type="entry name" value="CheY-like_superfamily"/>
</dbReference>
<evidence type="ECO:0000256" key="1">
    <source>
        <dbReference type="ARBA" id="ARBA00000085"/>
    </source>
</evidence>
<dbReference type="AlphaFoldDB" id="A0A1M4TM03"/>
<gene>
    <name evidence="22" type="ORF">SAMN02745206_00315</name>
</gene>
<dbReference type="Gene3D" id="3.30.565.10">
    <property type="entry name" value="Histidine kinase-like ATPase, C-terminal domain"/>
    <property type="match status" value="1"/>
</dbReference>
<dbReference type="SMART" id="SM00073">
    <property type="entry name" value="HPT"/>
    <property type="match status" value="1"/>
</dbReference>
<dbReference type="PROSITE" id="PS50109">
    <property type="entry name" value="HIS_KIN"/>
    <property type="match status" value="1"/>
</dbReference>
<evidence type="ECO:0000256" key="13">
    <source>
        <dbReference type="ARBA" id="ARBA00023136"/>
    </source>
</evidence>
<organism evidence="22 23">
    <name type="scientific">Desulfacinum infernum DSM 9756</name>
    <dbReference type="NCBI Taxonomy" id="1121391"/>
    <lineage>
        <taxon>Bacteria</taxon>
        <taxon>Pseudomonadati</taxon>
        <taxon>Thermodesulfobacteriota</taxon>
        <taxon>Syntrophobacteria</taxon>
        <taxon>Syntrophobacterales</taxon>
        <taxon>Syntrophobacteraceae</taxon>
        <taxon>Desulfacinum</taxon>
    </lineage>
</organism>
<dbReference type="InterPro" id="IPR004358">
    <property type="entry name" value="Sig_transdc_His_kin-like_C"/>
</dbReference>
<dbReference type="Pfam" id="PF00072">
    <property type="entry name" value="Response_reg"/>
    <property type="match status" value="2"/>
</dbReference>
<evidence type="ECO:0000256" key="15">
    <source>
        <dbReference type="ARBA" id="ARBA00068150"/>
    </source>
</evidence>
<keyword evidence="23" id="KW-1185">Reference proteome</keyword>
<keyword evidence="6" id="KW-0808">Transferase</keyword>
<evidence type="ECO:0000259" key="21">
    <source>
        <dbReference type="PROSITE" id="PS50894"/>
    </source>
</evidence>
<dbReference type="CDD" id="cd18774">
    <property type="entry name" value="PDC2_HK_sensor"/>
    <property type="match status" value="1"/>
</dbReference>
<dbReference type="Pfam" id="PF01627">
    <property type="entry name" value="Hpt"/>
    <property type="match status" value="1"/>
</dbReference>
<comment type="subcellular location">
    <subcellularLocation>
        <location evidence="2">Cell membrane</location>
        <topology evidence="2">Multi-pass membrane protein</topology>
    </subcellularLocation>
</comment>
<dbReference type="FunFam" id="1.10.287.130:FF:000002">
    <property type="entry name" value="Two-component osmosensing histidine kinase"/>
    <property type="match status" value="1"/>
</dbReference>
<dbReference type="GO" id="GO:0005524">
    <property type="term" value="F:ATP binding"/>
    <property type="evidence" value="ECO:0007669"/>
    <property type="project" value="UniProtKB-KW"/>
</dbReference>
<keyword evidence="4" id="KW-1003">Cell membrane</keyword>
<sequence>MFLCVIMILVPVSLLGTLSYMKAKRLVQSQLQEDNFRLVQEARDLYIDAYFRKMEEDTEALARRVDLLRFREDESFREALFRDWELFRYVNPHVAYVYVGTEDGRLLVSPHYTPPQGFRITRRPWYRAAVENKDRVAWTVPYEEAKTGVLHVSAVRYLPAPDGHPAGVLVTDISLAELTRLLRNLVAGKNLSLWLMTDRRDVLVHLSPETGETAELSRSWANMLRASRQGSFLWEASGRRWFVYYVTTAGPGWKLITAMPVGEVDRKAAPIKHLTVYVAVVSALLAALGAYAATRRFLIGPVLALVSQTEHISRGDLDVEARVRGAREFQWLSEAVNRMRLTIREKMDGLRAAREAAELSARAKGEFLANMSHEIRTPMNGIIGFCHLLTQTDLTGRQREYLEKLKGQAHHLLGIINDVLDFSKIEAGKVHLEQVPFQVEKLVEDLMNMFEPTARSKGLELLAQIGSDVPLELVGDPLRVNQVLINLTGNAVKFTESGSVVVRIERVAGEGGKDVEVRFSVEDTGIGMTPDQLSRVFDPFSQADGSTTRKYGGTGLGLSICRDLVRLMGGKMTVESCPGAGSTFSFTVPFCVNGERLMEPPGDVRGLKGSRVLVVDDNPASLEIVTGYLENLDFQVQGAISGRRALEMLEGQAAGFQILIVDWKMPDMDGLETLRRAQEKHLAESSVIIMASAYDLDDLKKDLDGVRVDAFLNKPFTPSTLLDAVITAYAKDRPIGDMCRPAEEETRSRFRNHLRGARVLVAEDNPINQQVVRELLSSMGAVVEIAGDGREAVEKVRCDPYDVVLMDLQMPVLDGLEATRILREKLSPRELPIVALTAHAGSGFREKCLEQGMNAFITKPFNPEELFEVVCRHLKDPSGSREADNCAPGFASPPIGIGGKGLDLAGLQGIDLDRLSASLAGNRSLMVRLLHDFCISFEGAADEVLSAMAAGDEEAARRTAHSVKGTAGNLGATALSEAAGALEKALAQRDSRWREFHGVFTRELRQVLENRMALQKWLSAEAGEITRDVPEPLSRPPADVHERLAEVRKAALEASFRAGQVARRNLEELRAWAPEVVQVMEALDRFDFEGALKEMEELEKRLSGGNV</sequence>
<dbReference type="CDD" id="cd17546">
    <property type="entry name" value="REC_hyHK_CKI1_RcsC-like"/>
    <property type="match status" value="1"/>
</dbReference>
<keyword evidence="11" id="KW-1133">Transmembrane helix</keyword>
<evidence type="ECO:0000256" key="14">
    <source>
        <dbReference type="ARBA" id="ARBA00064003"/>
    </source>
</evidence>
<dbReference type="InterPro" id="IPR036890">
    <property type="entry name" value="HATPase_C_sf"/>
</dbReference>
<dbReference type="SUPFAM" id="SSF52172">
    <property type="entry name" value="CheY-like"/>
    <property type="match status" value="2"/>
</dbReference>
<comment type="catalytic activity">
    <reaction evidence="1">
        <text>ATP + protein L-histidine = ADP + protein N-phospho-L-histidine.</text>
        <dbReference type="EC" id="2.7.13.3"/>
    </reaction>
</comment>
<dbReference type="CDD" id="cd00088">
    <property type="entry name" value="HPT"/>
    <property type="match status" value="1"/>
</dbReference>
<dbReference type="GO" id="GO:0005886">
    <property type="term" value="C:plasma membrane"/>
    <property type="evidence" value="ECO:0007669"/>
    <property type="project" value="UniProtKB-SubCell"/>
</dbReference>
<keyword evidence="10" id="KW-0067">ATP-binding</keyword>
<name>A0A1M4TM03_9BACT</name>
<dbReference type="Gene3D" id="3.30.450.20">
    <property type="entry name" value="PAS domain"/>
    <property type="match status" value="2"/>
</dbReference>
<dbReference type="PROSITE" id="PS50894">
    <property type="entry name" value="HPT"/>
    <property type="match status" value="1"/>
</dbReference>
<keyword evidence="5 17" id="KW-0597">Phosphoprotein</keyword>
<dbReference type="STRING" id="1121391.SAMN02745206_00315"/>
<dbReference type="SUPFAM" id="SSF55874">
    <property type="entry name" value="ATPase domain of HSP90 chaperone/DNA topoisomerase II/histidine kinase"/>
    <property type="match status" value="1"/>
</dbReference>
<protein>
    <recommendedName>
        <fullName evidence="15">Sensory/regulatory protein RpfC</fullName>
        <ecNumber evidence="3">2.7.13.3</ecNumber>
    </recommendedName>
</protein>
<dbReference type="SUPFAM" id="SSF47226">
    <property type="entry name" value="Histidine-containing phosphotransfer domain, HPT domain"/>
    <property type="match status" value="1"/>
</dbReference>
<comment type="subunit">
    <text evidence="14">At low DSF concentrations, interacts with RpfF.</text>
</comment>
<dbReference type="SMART" id="SM00304">
    <property type="entry name" value="HAMP"/>
    <property type="match status" value="1"/>
</dbReference>
<dbReference type="PANTHER" id="PTHR45339:SF1">
    <property type="entry name" value="HYBRID SIGNAL TRANSDUCTION HISTIDINE KINASE J"/>
    <property type="match status" value="1"/>
</dbReference>
<keyword evidence="9 22" id="KW-0418">Kinase</keyword>
<dbReference type="PANTHER" id="PTHR45339">
    <property type="entry name" value="HYBRID SIGNAL TRANSDUCTION HISTIDINE KINASE J"/>
    <property type="match status" value="1"/>
</dbReference>
<dbReference type="Proteomes" id="UP000184076">
    <property type="component" value="Unassembled WGS sequence"/>
</dbReference>
<evidence type="ECO:0000259" key="20">
    <source>
        <dbReference type="PROSITE" id="PS50885"/>
    </source>
</evidence>
<dbReference type="InterPro" id="IPR005467">
    <property type="entry name" value="His_kinase_dom"/>
</dbReference>
<dbReference type="InterPro" id="IPR003661">
    <property type="entry name" value="HisK_dim/P_dom"/>
</dbReference>
<evidence type="ECO:0000256" key="17">
    <source>
        <dbReference type="PROSITE-ProRule" id="PRU00169"/>
    </source>
</evidence>
<accession>A0A1M4TM03</accession>
<dbReference type="InterPro" id="IPR001789">
    <property type="entry name" value="Sig_transdc_resp-reg_receiver"/>
</dbReference>
<evidence type="ECO:0000256" key="5">
    <source>
        <dbReference type="ARBA" id="ARBA00022553"/>
    </source>
</evidence>
<evidence type="ECO:0000256" key="7">
    <source>
        <dbReference type="ARBA" id="ARBA00022692"/>
    </source>
</evidence>
<dbReference type="CDD" id="cd00156">
    <property type="entry name" value="REC"/>
    <property type="match status" value="1"/>
</dbReference>
<dbReference type="Gene3D" id="1.10.287.130">
    <property type="match status" value="1"/>
</dbReference>
<dbReference type="GO" id="GO:0000155">
    <property type="term" value="F:phosphorelay sensor kinase activity"/>
    <property type="evidence" value="ECO:0007669"/>
    <property type="project" value="InterPro"/>
</dbReference>
<dbReference type="EMBL" id="FQVB01000004">
    <property type="protein sequence ID" value="SHE45317.1"/>
    <property type="molecule type" value="Genomic_DNA"/>
</dbReference>
<keyword evidence="13" id="KW-0472">Membrane</keyword>
<dbReference type="SMART" id="SM00388">
    <property type="entry name" value="HisKA"/>
    <property type="match status" value="1"/>
</dbReference>
<evidence type="ECO:0000256" key="2">
    <source>
        <dbReference type="ARBA" id="ARBA00004651"/>
    </source>
</evidence>
<evidence type="ECO:0000259" key="18">
    <source>
        <dbReference type="PROSITE" id="PS50109"/>
    </source>
</evidence>
<evidence type="ECO:0000256" key="8">
    <source>
        <dbReference type="ARBA" id="ARBA00022741"/>
    </source>
</evidence>
<dbReference type="Gene3D" id="3.40.50.2300">
    <property type="match status" value="2"/>
</dbReference>
<dbReference type="Pfam" id="PF00512">
    <property type="entry name" value="HisKA"/>
    <property type="match status" value="1"/>
</dbReference>
<dbReference type="CDD" id="cd18773">
    <property type="entry name" value="PDC1_HK_sensor"/>
    <property type="match status" value="1"/>
</dbReference>
<keyword evidence="7" id="KW-0812">Transmembrane</keyword>
<evidence type="ECO:0000256" key="16">
    <source>
        <dbReference type="PROSITE-ProRule" id="PRU00110"/>
    </source>
</evidence>
<dbReference type="InterPro" id="IPR003594">
    <property type="entry name" value="HATPase_dom"/>
</dbReference>
<dbReference type="SUPFAM" id="SSF158472">
    <property type="entry name" value="HAMP domain-like"/>
    <property type="match status" value="1"/>
</dbReference>
<feature type="domain" description="Histidine kinase" evidence="18">
    <location>
        <begin position="370"/>
        <end position="592"/>
    </location>
</feature>
<evidence type="ECO:0000256" key="6">
    <source>
        <dbReference type="ARBA" id="ARBA00022679"/>
    </source>
</evidence>
<proteinExistence type="predicted"/>
<feature type="domain" description="Response regulatory" evidence="19">
    <location>
        <begin position="611"/>
        <end position="729"/>
    </location>
</feature>
<dbReference type="CDD" id="cd16922">
    <property type="entry name" value="HATPase_EvgS-ArcB-TorS-like"/>
    <property type="match status" value="1"/>
</dbReference>
<dbReference type="Pfam" id="PF02518">
    <property type="entry name" value="HATPase_c"/>
    <property type="match status" value="1"/>
</dbReference>
<evidence type="ECO:0000256" key="12">
    <source>
        <dbReference type="ARBA" id="ARBA00023012"/>
    </source>
</evidence>
<dbReference type="InterPro" id="IPR033479">
    <property type="entry name" value="dCache_1"/>
</dbReference>
<evidence type="ECO:0000256" key="3">
    <source>
        <dbReference type="ARBA" id="ARBA00012438"/>
    </source>
</evidence>
<dbReference type="CDD" id="cd06225">
    <property type="entry name" value="HAMP"/>
    <property type="match status" value="1"/>
</dbReference>
<evidence type="ECO:0000256" key="4">
    <source>
        <dbReference type="ARBA" id="ARBA00022475"/>
    </source>
</evidence>
<reference evidence="23" key="1">
    <citation type="submission" date="2016-11" db="EMBL/GenBank/DDBJ databases">
        <authorList>
            <person name="Varghese N."/>
            <person name="Submissions S."/>
        </authorList>
    </citation>
    <scope>NUCLEOTIDE SEQUENCE [LARGE SCALE GENOMIC DNA]</scope>
    <source>
        <strain evidence="23">DSM 9756</strain>
    </source>
</reference>
<dbReference type="Gene3D" id="6.10.340.10">
    <property type="match status" value="1"/>
</dbReference>
<dbReference type="Gene3D" id="1.20.120.160">
    <property type="entry name" value="HPT domain"/>
    <property type="match status" value="1"/>
</dbReference>
<keyword evidence="8" id="KW-0547">Nucleotide-binding</keyword>
<evidence type="ECO:0000256" key="9">
    <source>
        <dbReference type="ARBA" id="ARBA00022777"/>
    </source>
</evidence>
<dbReference type="SMART" id="SM00448">
    <property type="entry name" value="REC"/>
    <property type="match status" value="2"/>
</dbReference>
<evidence type="ECO:0000313" key="23">
    <source>
        <dbReference type="Proteomes" id="UP000184076"/>
    </source>
</evidence>
<dbReference type="PROSITE" id="PS50110">
    <property type="entry name" value="RESPONSE_REGULATORY"/>
    <property type="match status" value="2"/>
</dbReference>
<dbReference type="EC" id="2.7.13.3" evidence="3"/>
<dbReference type="FunFam" id="3.30.565.10:FF:000010">
    <property type="entry name" value="Sensor histidine kinase RcsC"/>
    <property type="match status" value="1"/>
</dbReference>
<dbReference type="PROSITE" id="PS50885">
    <property type="entry name" value="HAMP"/>
    <property type="match status" value="1"/>
</dbReference>
<dbReference type="InterPro" id="IPR036641">
    <property type="entry name" value="HPT_dom_sf"/>
</dbReference>
<evidence type="ECO:0000259" key="19">
    <source>
        <dbReference type="PROSITE" id="PS50110"/>
    </source>
</evidence>
<dbReference type="CDD" id="cd00082">
    <property type="entry name" value="HisKA"/>
    <property type="match status" value="1"/>
</dbReference>
<dbReference type="SMART" id="SM00387">
    <property type="entry name" value="HATPase_c"/>
    <property type="match status" value="1"/>
</dbReference>
<feature type="modified residue" description="4-aspartylphosphate" evidence="17">
    <location>
        <position position="662"/>
    </location>
</feature>
<feature type="modified residue" description="4-aspartylphosphate" evidence="17">
    <location>
        <position position="807"/>
    </location>
</feature>
<dbReference type="Pfam" id="PF02743">
    <property type="entry name" value="dCache_1"/>
    <property type="match status" value="1"/>
</dbReference>
<dbReference type="InterPro" id="IPR008207">
    <property type="entry name" value="Sig_transdc_His_kin_Hpt_dom"/>
</dbReference>
<evidence type="ECO:0000256" key="11">
    <source>
        <dbReference type="ARBA" id="ARBA00022989"/>
    </source>
</evidence>
<dbReference type="SUPFAM" id="SSF47384">
    <property type="entry name" value="Homodimeric domain of signal transducing histidine kinase"/>
    <property type="match status" value="1"/>
</dbReference>
<dbReference type="InterPro" id="IPR003660">
    <property type="entry name" value="HAMP_dom"/>
</dbReference>
<evidence type="ECO:0000313" key="22">
    <source>
        <dbReference type="EMBL" id="SHE45317.1"/>
    </source>
</evidence>
<feature type="domain" description="HPt" evidence="21">
    <location>
        <begin position="922"/>
        <end position="1021"/>
    </location>
</feature>
<feature type="modified residue" description="Phosphohistidine" evidence="16">
    <location>
        <position position="961"/>
    </location>
</feature>
<dbReference type="Pfam" id="PF00672">
    <property type="entry name" value="HAMP"/>
    <property type="match status" value="1"/>
</dbReference>